<evidence type="ECO:0000313" key="3">
    <source>
        <dbReference type="Proteomes" id="UP000030185"/>
    </source>
</evidence>
<keyword evidence="3" id="KW-1185">Reference proteome</keyword>
<dbReference type="Gene3D" id="2.30.29.80">
    <property type="match status" value="1"/>
</dbReference>
<name>A0A098LA28_9BACT</name>
<dbReference type="PANTHER" id="PTHR40606:SF1">
    <property type="entry name" value="UPF0339 PROTEIN YEGP"/>
    <property type="match status" value="1"/>
</dbReference>
<dbReference type="InterPro" id="IPR010879">
    <property type="entry name" value="DUF1508"/>
</dbReference>
<organism evidence="2 3">
    <name type="scientific">Sporocytophaga myxococcoides</name>
    <dbReference type="NCBI Taxonomy" id="153721"/>
    <lineage>
        <taxon>Bacteria</taxon>
        <taxon>Pseudomonadati</taxon>
        <taxon>Bacteroidota</taxon>
        <taxon>Cytophagia</taxon>
        <taxon>Cytophagales</taxon>
        <taxon>Cytophagaceae</taxon>
        <taxon>Sporocytophaga</taxon>
    </lineage>
</organism>
<dbReference type="OrthoDB" id="9802792at2"/>
<dbReference type="STRING" id="153721.MYP_424"/>
<reference evidence="2 3" key="1">
    <citation type="submission" date="2014-09" db="EMBL/GenBank/DDBJ databases">
        <title>Sporocytophaga myxococcoides PG-01 genome sequencing.</title>
        <authorList>
            <person name="Liu L."/>
            <person name="Gao P.J."/>
            <person name="Chen G.J."/>
            <person name="Wang L.S."/>
        </authorList>
    </citation>
    <scope>NUCLEOTIDE SEQUENCE [LARGE SCALE GENOMIC DNA]</scope>
    <source>
        <strain evidence="2 3">PG-01</strain>
    </source>
</reference>
<evidence type="ECO:0000259" key="1">
    <source>
        <dbReference type="Pfam" id="PF07411"/>
    </source>
</evidence>
<dbReference type="Proteomes" id="UP000030185">
    <property type="component" value="Unassembled WGS sequence"/>
</dbReference>
<gene>
    <name evidence="2" type="ORF">MYP_424</name>
</gene>
<dbReference type="EMBL" id="BBLT01000001">
    <property type="protein sequence ID" value="GAL83198.1"/>
    <property type="molecule type" value="Genomic_DNA"/>
</dbReference>
<protein>
    <recommendedName>
        <fullName evidence="1">DUF1508 domain-containing protein</fullName>
    </recommendedName>
</protein>
<proteinExistence type="predicted"/>
<dbReference type="InterPro" id="IPR036913">
    <property type="entry name" value="YegP-like_sf"/>
</dbReference>
<dbReference type="SUPFAM" id="SSF160113">
    <property type="entry name" value="YegP-like"/>
    <property type="match status" value="2"/>
</dbReference>
<dbReference type="RefSeq" id="WP_045457720.1">
    <property type="nucleotide sequence ID" value="NZ_BBLT01000001.1"/>
</dbReference>
<accession>A0A098LA28</accession>
<dbReference type="Pfam" id="PF07411">
    <property type="entry name" value="DUF1508"/>
    <property type="match status" value="2"/>
</dbReference>
<dbReference type="eggNOG" id="COG3422">
    <property type="taxonomic scope" value="Bacteria"/>
</dbReference>
<dbReference type="PANTHER" id="PTHR40606">
    <property type="match status" value="1"/>
</dbReference>
<dbReference type="InterPro" id="IPR051141">
    <property type="entry name" value="UPF0339_domain"/>
</dbReference>
<feature type="domain" description="DUF1508" evidence="1">
    <location>
        <begin position="59"/>
        <end position="105"/>
    </location>
</feature>
<comment type="caution">
    <text evidence="2">The sequence shown here is derived from an EMBL/GenBank/DDBJ whole genome shotgun (WGS) entry which is preliminary data.</text>
</comment>
<evidence type="ECO:0000313" key="2">
    <source>
        <dbReference type="EMBL" id="GAL83198.1"/>
    </source>
</evidence>
<sequence length="111" mass="12794">MESNPKFQIYLNFYRLKSPKGDIVLTGEGYATRLECINKIEHVKSSASKSSRYERVISNNNEYYFILRSANGERIGKSEMYPTPRLREEGIETVLKIAPLAAIEEFPGHEY</sequence>
<feature type="domain" description="DUF1508" evidence="1">
    <location>
        <begin position="14"/>
        <end position="54"/>
    </location>
</feature>
<dbReference type="AlphaFoldDB" id="A0A098LA28"/>